<comment type="similarity">
    <text evidence="4">Belongs to the class I-like SAM-binding methyltransferase superfamily. RNA M5U methyltransferase family.</text>
</comment>
<dbReference type="eggNOG" id="COG2265">
    <property type="taxonomic scope" value="Bacteria"/>
</dbReference>
<dbReference type="KEGG" id="dak:DaAHT2_0532"/>
<dbReference type="NCBIfam" id="TIGR00479">
    <property type="entry name" value="rumA"/>
    <property type="match status" value="1"/>
</dbReference>
<dbReference type="CDD" id="cd02440">
    <property type="entry name" value="AdoMet_MTases"/>
    <property type="match status" value="1"/>
</dbReference>
<protein>
    <submittedName>
        <fullName evidence="6">RNA methyltransferase, TrmA family</fullName>
        <ecNumber evidence="6">2.1.1.35</ecNumber>
    </submittedName>
</protein>
<dbReference type="SUPFAM" id="SSF53335">
    <property type="entry name" value="S-adenosyl-L-methionine-dependent methyltransferases"/>
    <property type="match status" value="1"/>
</dbReference>
<dbReference type="PANTHER" id="PTHR11061:SF30">
    <property type="entry name" value="TRNA (URACIL(54)-C(5))-METHYLTRANSFERASE"/>
    <property type="match status" value="1"/>
</dbReference>
<dbReference type="SUPFAM" id="SSF50249">
    <property type="entry name" value="Nucleic acid-binding proteins"/>
    <property type="match status" value="1"/>
</dbReference>
<keyword evidence="1 4" id="KW-0489">Methyltransferase</keyword>
<dbReference type="Gene3D" id="2.40.50.140">
    <property type="entry name" value="Nucleic acid-binding proteins"/>
    <property type="match status" value="1"/>
</dbReference>
<feature type="active site" description="Nucleophile" evidence="4">
    <location>
        <position position="401"/>
    </location>
</feature>
<gene>
    <name evidence="6" type="ordered locus">DaAHT2_0532</name>
</gene>
<evidence type="ECO:0000313" key="7">
    <source>
        <dbReference type="Proteomes" id="UP000001508"/>
    </source>
</evidence>
<reference evidence="7" key="1">
    <citation type="submission" date="2010-02" db="EMBL/GenBank/DDBJ databases">
        <title>Complete sequence of Desulfurivibrio alkaliphilus AHT2.</title>
        <authorList>
            <consortium name="US DOE Joint Genome Institute"/>
            <person name="Pitluck S."/>
            <person name="Chertkov O."/>
            <person name="Detter J.C."/>
            <person name="Han C."/>
            <person name="Tapia R."/>
            <person name="Larimer F."/>
            <person name="Land M."/>
            <person name="Hauser L."/>
            <person name="Kyrpides N."/>
            <person name="Mikhailova N."/>
            <person name="Sorokin D.Y."/>
            <person name="Muyzer G."/>
            <person name="Woyke T."/>
        </authorList>
    </citation>
    <scope>NUCLEOTIDE SEQUENCE [LARGE SCALE GENOMIC DNA]</scope>
    <source>
        <strain evidence="7">DSM 19089 / UNIQEM U267 / AHT2</strain>
    </source>
</reference>
<feature type="binding site" evidence="4">
    <location>
        <position position="277"/>
    </location>
    <ligand>
        <name>S-adenosyl-L-methionine</name>
        <dbReference type="ChEBI" id="CHEBI:59789"/>
    </ligand>
</feature>
<dbReference type="RefSeq" id="WP_013162769.1">
    <property type="nucleotide sequence ID" value="NC_014216.1"/>
</dbReference>
<organism evidence="6 7">
    <name type="scientific">Desulfurivibrio alkaliphilus (strain DSM 19089 / UNIQEM U267 / AHT2)</name>
    <dbReference type="NCBI Taxonomy" id="589865"/>
    <lineage>
        <taxon>Bacteria</taxon>
        <taxon>Pseudomonadati</taxon>
        <taxon>Thermodesulfobacteriota</taxon>
        <taxon>Desulfobulbia</taxon>
        <taxon>Desulfobulbales</taxon>
        <taxon>Desulfobulbaceae</taxon>
        <taxon>Desulfurivibrio</taxon>
    </lineage>
</organism>
<feature type="binding site" evidence="4">
    <location>
        <position position="327"/>
    </location>
    <ligand>
        <name>S-adenosyl-L-methionine</name>
        <dbReference type="ChEBI" id="CHEBI:59789"/>
    </ligand>
</feature>
<comment type="caution">
    <text evidence="4">Lacks conserved residue(s) required for the propagation of feature annotation.</text>
</comment>
<dbReference type="AlphaFoldDB" id="D6Z0K9"/>
<evidence type="ECO:0000313" key="6">
    <source>
        <dbReference type="EMBL" id="ADH85238.1"/>
    </source>
</evidence>
<name>D6Z0K9_DESAT</name>
<dbReference type="PROSITE" id="PS50926">
    <property type="entry name" value="TRAM"/>
    <property type="match status" value="1"/>
</dbReference>
<dbReference type="HOGENOM" id="CLU_014689_8_2_7"/>
<dbReference type="Pfam" id="PF05958">
    <property type="entry name" value="tRNA_U5-meth_tr"/>
    <property type="match status" value="1"/>
</dbReference>
<evidence type="ECO:0000259" key="5">
    <source>
        <dbReference type="PROSITE" id="PS50926"/>
    </source>
</evidence>
<dbReference type="InterPro" id="IPR002792">
    <property type="entry name" value="TRAM_dom"/>
</dbReference>
<dbReference type="Proteomes" id="UP000001508">
    <property type="component" value="Chromosome"/>
</dbReference>
<dbReference type="GO" id="GO:0070041">
    <property type="term" value="F:rRNA (uridine-C5-)-methyltransferase activity"/>
    <property type="evidence" value="ECO:0007669"/>
    <property type="project" value="TreeGrafter"/>
</dbReference>
<dbReference type="InterPro" id="IPR012340">
    <property type="entry name" value="NA-bd_OB-fold"/>
</dbReference>
<dbReference type="GO" id="GO:0070475">
    <property type="term" value="P:rRNA base methylation"/>
    <property type="evidence" value="ECO:0007669"/>
    <property type="project" value="TreeGrafter"/>
</dbReference>
<dbReference type="Gene3D" id="2.40.50.1070">
    <property type="match status" value="1"/>
</dbReference>
<dbReference type="EC" id="2.1.1.35" evidence="6"/>
<dbReference type="OrthoDB" id="9804590at2"/>
<evidence type="ECO:0000256" key="3">
    <source>
        <dbReference type="ARBA" id="ARBA00022691"/>
    </source>
</evidence>
<dbReference type="GO" id="GO:0030697">
    <property type="term" value="F:tRNA (uracil(54)-C5)-methyltransferase activity, S-adenosyl methionine-dependent"/>
    <property type="evidence" value="ECO:0007669"/>
    <property type="project" value="UniProtKB-EC"/>
</dbReference>
<evidence type="ECO:0000256" key="4">
    <source>
        <dbReference type="PROSITE-ProRule" id="PRU01024"/>
    </source>
</evidence>
<keyword evidence="7" id="KW-1185">Reference proteome</keyword>
<dbReference type="InterPro" id="IPR030391">
    <property type="entry name" value="MeTrfase_TrmA_CS"/>
</dbReference>
<keyword evidence="2 4" id="KW-0808">Transferase</keyword>
<dbReference type="PROSITE" id="PS51687">
    <property type="entry name" value="SAM_MT_RNA_M5U"/>
    <property type="match status" value="1"/>
</dbReference>
<dbReference type="Gene3D" id="3.40.50.150">
    <property type="entry name" value="Vaccinia Virus protein VP39"/>
    <property type="match status" value="1"/>
</dbReference>
<accession>D6Z0K9</accession>
<keyword evidence="3 4" id="KW-0949">S-adenosyl-L-methionine</keyword>
<feature type="domain" description="TRAM" evidence="5">
    <location>
        <begin position="1"/>
        <end position="53"/>
    </location>
</feature>
<feature type="binding site" evidence="4">
    <location>
        <position position="375"/>
    </location>
    <ligand>
        <name>S-adenosyl-L-methionine</name>
        <dbReference type="ChEBI" id="CHEBI:59789"/>
    </ligand>
</feature>
<evidence type="ECO:0000256" key="2">
    <source>
        <dbReference type="ARBA" id="ARBA00022679"/>
    </source>
</evidence>
<proteinExistence type="inferred from homology"/>
<sequence>MLLTIEKIVAGGLGLGRRQDGCTVMVPGVLPQEEVLVRVRRRHRRFLTAELQEVRRAAPQRRRAPCPCYEACGGCDLQHAVYSAQLTFKQQILQELLQRAGLAEKVLPRLAPPLTAPSEFHYRQRIRMQVEQGQAGFFQTGSHRLQPVNSCLLARPEINALWQELQPHEAWQQLAAQVSALEINLDPASRRLVLLLHHRRRPRPAERRAALQLCHDLPALKGLAFLPVGHAAGPFIDRDSGPAGRLGSEALQLCLKLPVTPAGRTLELQFEPWGFSQVNEEQNRQLLTLLIELLQPAGHEIVADLHCGMGNFSLPLALLVGEVHGVDLQAAAIRGAKRNAEANRLNNCHFRQAEAHQGLAALQAAGIRPDVLLLDPPRAGCRELVATLEAPLPGKVVMISCDPATMTRDLAALLALNYQVETMRLVDMFPQTHHLETITLLSRNNSAKGA</sequence>
<dbReference type="InParanoid" id="D6Z0K9"/>
<dbReference type="InterPro" id="IPR010280">
    <property type="entry name" value="U5_MeTrfase_fam"/>
</dbReference>
<dbReference type="InterPro" id="IPR029063">
    <property type="entry name" value="SAM-dependent_MTases_sf"/>
</dbReference>
<dbReference type="EMBL" id="CP001940">
    <property type="protein sequence ID" value="ADH85238.1"/>
    <property type="molecule type" value="Genomic_DNA"/>
</dbReference>
<evidence type="ECO:0000256" key="1">
    <source>
        <dbReference type="ARBA" id="ARBA00022603"/>
    </source>
</evidence>
<dbReference type="FunCoup" id="D6Z0K9">
    <property type="interactions" value="365"/>
</dbReference>
<dbReference type="PROSITE" id="PS01231">
    <property type="entry name" value="TRMA_2"/>
    <property type="match status" value="1"/>
</dbReference>
<dbReference type="PANTHER" id="PTHR11061">
    <property type="entry name" value="RNA M5U METHYLTRANSFERASE"/>
    <property type="match status" value="1"/>
</dbReference>
<dbReference type="STRING" id="589865.DaAHT2_0532"/>